<dbReference type="PANTHER" id="PTHR13914">
    <property type="entry name" value="PROLINE OXIDASE"/>
    <property type="match status" value="1"/>
</dbReference>
<reference evidence="8 9" key="1">
    <citation type="journal article" date="2021" name="Comput. Struct. Biotechnol. J.">
        <title>De novo genome assembly of the potent medicinal plant Rehmannia glutinosa using nanopore technology.</title>
        <authorList>
            <person name="Ma L."/>
            <person name="Dong C."/>
            <person name="Song C."/>
            <person name="Wang X."/>
            <person name="Zheng X."/>
            <person name="Niu Y."/>
            <person name="Chen S."/>
            <person name="Feng W."/>
        </authorList>
    </citation>
    <scope>NUCLEOTIDE SEQUENCE [LARGE SCALE GENOMIC DNA]</scope>
    <source>
        <strain evidence="8">DH-2019</strain>
    </source>
</reference>
<dbReference type="Proteomes" id="UP001318860">
    <property type="component" value="Unassembled WGS sequence"/>
</dbReference>
<evidence type="ECO:0000256" key="5">
    <source>
        <dbReference type="RuleBase" id="RU364054"/>
    </source>
</evidence>
<protein>
    <recommendedName>
        <fullName evidence="2 5">Proline dehydrogenase</fullName>
        <ecNumber evidence="2 5">1.5.5.2</ecNumber>
    </recommendedName>
</protein>
<dbReference type="Pfam" id="PF01619">
    <property type="entry name" value="Pro_dh"/>
    <property type="match status" value="2"/>
</dbReference>
<dbReference type="SUPFAM" id="SSF51730">
    <property type="entry name" value="FAD-linked oxidoreductase"/>
    <property type="match status" value="1"/>
</dbReference>
<dbReference type="InterPro" id="IPR002872">
    <property type="entry name" value="Proline_DH_dom"/>
</dbReference>
<name>A0ABR0X1L4_REHGL</name>
<evidence type="ECO:0000256" key="6">
    <source>
        <dbReference type="SAM" id="MobiDB-lite"/>
    </source>
</evidence>
<keyword evidence="5" id="KW-0274">FAD</keyword>
<dbReference type="EC" id="1.5.5.2" evidence="2 5"/>
<keyword evidence="5" id="KW-0285">Flavoprotein</keyword>
<comment type="catalytic activity">
    <reaction evidence="5">
        <text>L-proline + a quinone = (S)-1-pyrroline-5-carboxylate + a quinol + H(+)</text>
        <dbReference type="Rhea" id="RHEA:23784"/>
        <dbReference type="ChEBI" id="CHEBI:15378"/>
        <dbReference type="ChEBI" id="CHEBI:17388"/>
        <dbReference type="ChEBI" id="CHEBI:24646"/>
        <dbReference type="ChEBI" id="CHEBI:60039"/>
        <dbReference type="ChEBI" id="CHEBI:132124"/>
        <dbReference type="EC" id="1.5.5.2"/>
    </reaction>
</comment>
<keyword evidence="9" id="KW-1185">Reference proteome</keyword>
<keyword evidence="4 5" id="KW-0642">Proline metabolism</keyword>
<dbReference type="PANTHER" id="PTHR13914:SF0">
    <property type="entry name" value="PROLINE DEHYDROGENASE 1, MITOCHONDRIAL"/>
    <property type="match status" value="1"/>
</dbReference>
<sequence length="531" mass="60315">MASRSVSVHQKLLRTLPFFSRRLKSTASPSTSSGAPNLNFPEKPDPEPKKPDTPKKPSTPKEPPFNLDDYKELFSSVSTRKLIRSTVTLHLAAMEGMVDLGSTVMNSRLMKSSIPRKMVLESIERTFYDHFCGGKTLGEADKTVKKLWDSGLRAMLDYGLENALDNAACDRNLDEFILTIDSTKLFATSPVSFIVVKVTAICPPGLLRRVSALLRWEYKDNSLHLPWKLKSFPIFVDSSPLYHTLEKPEPLTPDEERDLELAYNRLIKICERSKQANVPLLIDAEDTLIQPAIDYFTYSAAIKYHRDDSPLIFNTIQAYLKDARERLVIAKKAADEMGVPIGFKLVRGAYMSSEKRFALSLGVNSPIHDSIEDTHACYDDCAAFMLEEIAKGSGSVVLATHNLESVHKIEWRILSSRRLNRWFWIRQRFFDFATKDVRLTTRKFAAAKAVDLGIKKENQNLQFAQLYGMAEALSFGLRNAGFKVSKYLPFGPVEQVMPYLLRRAEENKGLLSTSSLDRELMRKELMRRFRP</sequence>
<comment type="function">
    <text evidence="5">Converts proline to delta-1-pyrroline-5-carboxylate.</text>
</comment>
<evidence type="ECO:0000256" key="4">
    <source>
        <dbReference type="ARBA" id="ARBA00023062"/>
    </source>
</evidence>
<dbReference type="InterPro" id="IPR015659">
    <property type="entry name" value="Proline_oxidase"/>
</dbReference>
<feature type="region of interest" description="Disordered" evidence="6">
    <location>
        <begin position="24"/>
        <end position="66"/>
    </location>
</feature>
<proteinExistence type="inferred from homology"/>
<comment type="caution">
    <text evidence="8">The sequence shown here is derived from an EMBL/GenBank/DDBJ whole genome shotgun (WGS) entry which is preliminary data.</text>
</comment>
<evidence type="ECO:0000256" key="3">
    <source>
        <dbReference type="ARBA" id="ARBA00023002"/>
    </source>
</evidence>
<dbReference type="InterPro" id="IPR029041">
    <property type="entry name" value="FAD-linked_oxidoreductase-like"/>
</dbReference>
<feature type="compositionally biased region" description="Low complexity" evidence="6">
    <location>
        <begin position="25"/>
        <end position="36"/>
    </location>
</feature>
<comment type="similarity">
    <text evidence="1 5">Belongs to the proline oxidase family.</text>
</comment>
<feature type="compositionally biased region" description="Basic and acidic residues" evidence="6">
    <location>
        <begin position="42"/>
        <end position="55"/>
    </location>
</feature>
<evidence type="ECO:0000256" key="2">
    <source>
        <dbReference type="ARBA" id="ARBA00012695"/>
    </source>
</evidence>
<keyword evidence="3 5" id="KW-0560">Oxidoreductase</keyword>
<comment type="cofactor">
    <cofactor evidence="5">
        <name>FAD</name>
        <dbReference type="ChEBI" id="CHEBI:57692"/>
    </cofactor>
</comment>
<dbReference type="EMBL" id="JABTTQ020000006">
    <property type="protein sequence ID" value="KAK6152701.1"/>
    <property type="molecule type" value="Genomic_DNA"/>
</dbReference>
<feature type="domain" description="Proline dehydrogenase" evidence="7">
    <location>
        <begin position="141"/>
        <end position="409"/>
    </location>
</feature>
<evidence type="ECO:0000313" key="8">
    <source>
        <dbReference type="EMBL" id="KAK6152701.1"/>
    </source>
</evidence>
<feature type="domain" description="Proline dehydrogenase" evidence="7">
    <location>
        <begin position="432"/>
        <end position="512"/>
    </location>
</feature>
<gene>
    <name evidence="8" type="ORF">DH2020_012340</name>
</gene>
<organism evidence="8 9">
    <name type="scientific">Rehmannia glutinosa</name>
    <name type="common">Chinese foxglove</name>
    <dbReference type="NCBI Taxonomy" id="99300"/>
    <lineage>
        <taxon>Eukaryota</taxon>
        <taxon>Viridiplantae</taxon>
        <taxon>Streptophyta</taxon>
        <taxon>Embryophyta</taxon>
        <taxon>Tracheophyta</taxon>
        <taxon>Spermatophyta</taxon>
        <taxon>Magnoliopsida</taxon>
        <taxon>eudicotyledons</taxon>
        <taxon>Gunneridae</taxon>
        <taxon>Pentapetalae</taxon>
        <taxon>asterids</taxon>
        <taxon>lamiids</taxon>
        <taxon>Lamiales</taxon>
        <taxon>Orobanchaceae</taxon>
        <taxon>Rehmannieae</taxon>
        <taxon>Rehmannia</taxon>
    </lineage>
</organism>
<evidence type="ECO:0000256" key="1">
    <source>
        <dbReference type="ARBA" id="ARBA00005869"/>
    </source>
</evidence>
<evidence type="ECO:0000313" key="9">
    <source>
        <dbReference type="Proteomes" id="UP001318860"/>
    </source>
</evidence>
<accession>A0ABR0X1L4</accession>
<dbReference type="Gene3D" id="3.20.20.220">
    <property type="match status" value="1"/>
</dbReference>
<evidence type="ECO:0000259" key="7">
    <source>
        <dbReference type="Pfam" id="PF01619"/>
    </source>
</evidence>